<comment type="similarity">
    <text evidence="2 6">Belongs to the mitochondrial carrier (TC 2.A.29) family.</text>
</comment>
<accession>A0A0C2DST3</accession>
<feature type="repeat" description="Solcar" evidence="5">
    <location>
        <begin position="49"/>
        <end position="134"/>
    </location>
</feature>
<dbReference type="Pfam" id="PF00153">
    <property type="entry name" value="Mito_carr"/>
    <property type="match status" value="2"/>
</dbReference>
<sequence>MSLPFEALPHGHEVEIRPRFPLPPGDDELSIVAGRCNQGMLKVIEWDHMNLAVFYPASLTSTWAVRTVLYPLAVLRSRLQLQKQHTVYKNTLDAFINISKKEGFRGLYRGFWVTVPQIGTSFIYATVYEKLRAVLNQDFGINSVAGISSLAGGAASLASQCPSLTLLFSGFFASALVYVPSCLVFWPVYYWLQDLFNWVILTRWFCTYFIPVIVAFLVKMRRRTKDTDTDGLLLLDQAVAAALGGACSTICTNPMEMFRIRLQVHRTNYRDTLARMIRNEKYFIFTKGLTPRLLSNSIYSCIVMVGYEVVKRFCVLPEYKDMVKW</sequence>
<evidence type="ECO:0000313" key="8">
    <source>
        <dbReference type="EMBL" id="KIH65827.1"/>
    </source>
</evidence>
<gene>
    <name evidence="8" type="ORF">ANCDUO_03845</name>
</gene>
<keyword evidence="9" id="KW-1185">Reference proteome</keyword>
<dbReference type="PANTHER" id="PTHR46314:SF4">
    <property type="entry name" value="SOLUTE CARRIER FAMILY 25 MEMBER 44"/>
    <property type="match status" value="1"/>
</dbReference>
<feature type="transmembrane region" description="Helical" evidence="7">
    <location>
        <begin position="107"/>
        <end position="127"/>
    </location>
</feature>
<evidence type="ECO:0000256" key="6">
    <source>
        <dbReference type="RuleBase" id="RU000488"/>
    </source>
</evidence>
<evidence type="ECO:0000256" key="5">
    <source>
        <dbReference type="PROSITE-ProRule" id="PRU00282"/>
    </source>
</evidence>
<evidence type="ECO:0000256" key="2">
    <source>
        <dbReference type="ARBA" id="ARBA00006375"/>
    </source>
</evidence>
<dbReference type="EMBL" id="KN727377">
    <property type="protein sequence ID" value="KIH65827.1"/>
    <property type="molecule type" value="Genomic_DNA"/>
</dbReference>
<evidence type="ECO:0000256" key="4">
    <source>
        <dbReference type="ARBA" id="ARBA00023136"/>
    </source>
</evidence>
<feature type="repeat" description="Solcar" evidence="5">
    <location>
        <begin position="232"/>
        <end position="313"/>
    </location>
</feature>
<reference evidence="8 9" key="1">
    <citation type="submission" date="2013-12" db="EMBL/GenBank/DDBJ databases">
        <title>Draft genome of the parsitic nematode Ancylostoma duodenale.</title>
        <authorList>
            <person name="Mitreva M."/>
        </authorList>
    </citation>
    <scope>NUCLEOTIDE SEQUENCE [LARGE SCALE GENOMIC DNA]</scope>
    <source>
        <strain evidence="8 9">Zhejiang</strain>
    </source>
</reference>
<evidence type="ECO:0000256" key="7">
    <source>
        <dbReference type="SAM" id="Phobius"/>
    </source>
</evidence>
<dbReference type="OrthoDB" id="250329at2759"/>
<feature type="transmembrane region" description="Helical" evidence="7">
    <location>
        <begin position="139"/>
        <end position="159"/>
    </location>
</feature>
<dbReference type="InterPro" id="IPR023395">
    <property type="entry name" value="MCP_dom_sf"/>
</dbReference>
<keyword evidence="4 5" id="KW-0472">Membrane</keyword>
<keyword evidence="6" id="KW-0813">Transport</keyword>
<dbReference type="Gene3D" id="1.50.40.10">
    <property type="entry name" value="Mitochondrial carrier domain"/>
    <property type="match status" value="2"/>
</dbReference>
<feature type="transmembrane region" description="Helical" evidence="7">
    <location>
        <begin position="166"/>
        <end position="189"/>
    </location>
</feature>
<dbReference type="Proteomes" id="UP000054047">
    <property type="component" value="Unassembled WGS sequence"/>
</dbReference>
<dbReference type="SUPFAM" id="SSF103506">
    <property type="entry name" value="Mitochondrial carrier"/>
    <property type="match status" value="1"/>
</dbReference>
<keyword evidence="7" id="KW-1133">Transmembrane helix</keyword>
<evidence type="ECO:0000256" key="3">
    <source>
        <dbReference type="ARBA" id="ARBA00022692"/>
    </source>
</evidence>
<dbReference type="PANTHER" id="PTHR46314">
    <property type="entry name" value="SOLUTE CARRIER FAMILY 25 MEMBER 44"/>
    <property type="match status" value="1"/>
</dbReference>
<dbReference type="InterPro" id="IPR042164">
    <property type="entry name" value="SLC25A44"/>
</dbReference>
<keyword evidence="3 5" id="KW-0812">Transmembrane</keyword>
<dbReference type="PROSITE" id="PS50920">
    <property type="entry name" value="SOLCAR"/>
    <property type="match status" value="2"/>
</dbReference>
<organism evidence="8 9">
    <name type="scientific">Ancylostoma duodenale</name>
    <dbReference type="NCBI Taxonomy" id="51022"/>
    <lineage>
        <taxon>Eukaryota</taxon>
        <taxon>Metazoa</taxon>
        <taxon>Ecdysozoa</taxon>
        <taxon>Nematoda</taxon>
        <taxon>Chromadorea</taxon>
        <taxon>Rhabditida</taxon>
        <taxon>Rhabditina</taxon>
        <taxon>Rhabditomorpha</taxon>
        <taxon>Strongyloidea</taxon>
        <taxon>Ancylostomatidae</taxon>
        <taxon>Ancylostomatinae</taxon>
        <taxon>Ancylostoma</taxon>
    </lineage>
</organism>
<comment type="subcellular location">
    <subcellularLocation>
        <location evidence="1">Membrane</location>
        <topology evidence="1">Multi-pass membrane protein</topology>
    </subcellularLocation>
</comment>
<evidence type="ECO:0000256" key="1">
    <source>
        <dbReference type="ARBA" id="ARBA00004141"/>
    </source>
</evidence>
<protein>
    <recommendedName>
        <fullName evidence="10">Carrier protein</fullName>
    </recommendedName>
</protein>
<dbReference type="GO" id="GO:0016020">
    <property type="term" value="C:membrane"/>
    <property type="evidence" value="ECO:0007669"/>
    <property type="project" value="UniProtKB-SubCell"/>
</dbReference>
<dbReference type="InterPro" id="IPR018108">
    <property type="entry name" value="MCP_transmembrane"/>
</dbReference>
<evidence type="ECO:0008006" key="10">
    <source>
        <dbReference type="Google" id="ProtNLM"/>
    </source>
</evidence>
<feature type="transmembrane region" description="Helical" evidence="7">
    <location>
        <begin position="195"/>
        <end position="218"/>
    </location>
</feature>
<evidence type="ECO:0000313" key="9">
    <source>
        <dbReference type="Proteomes" id="UP000054047"/>
    </source>
</evidence>
<feature type="transmembrane region" description="Helical" evidence="7">
    <location>
        <begin position="53"/>
        <end position="75"/>
    </location>
</feature>
<dbReference type="GO" id="GO:0015658">
    <property type="term" value="F:branched-chain amino acid transmembrane transporter activity"/>
    <property type="evidence" value="ECO:0007669"/>
    <property type="project" value="InterPro"/>
</dbReference>
<dbReference type="GO" id="GO:0009083">
    <property type="term" value="P:branched-chain amino acid catabolic process"/>
    <property type="evidence" value="ECO:0007669"/>
    <property type="project" value="InterPro"/>
</dbReference>
<name>A0A0C2DST3_9BILA</name>
<dbReference type="GO" id="GO:0005739">
    <property type="term" value="C:mitochondrion"/>
    <property type="evidence" value="ECO:0007669"/>
    <property type="project" value="InterPro"/>
</dbReference>
<dbReference type="AlphaFoldDB" id="A0A0C2DST3"/>
<proteinExistence type="inferred from homology"/>